<dbReference type="GO" id="GO:0003677">
    <property type="term" value="F:DNA binding"/>
    <property type="evidence" value="ECO:0007669"/>
    <property type="project" value="UniProtKB-KW"/>
</dbReference>
<dbReference type="InterPro" id="IPR036093">
    <property type="entry name" value="NAC_dom_sf"/>
</dbReference>
<dbReference type="GO" id="GO:0006508">
    <property type="term" value="P:proteolysis"/>
    <property type="evidence" value="ECO:0007669"/>
    <property type="project" value="UniProtKB-KW"/>
</dbReference>
<dbReference type="GO" id="GO:0006355">
    <property type="term" value="P:regulation of DNA-templated transcription"/>
    <property type="evidence" value="ECO:0007669"/>
    <property type="project" value="InterPro"/>
</dbReference>
<evidence type="ECO:0000256" key="1">
    <source>
        <dbReference type="ARBA" id="ARBA00023015"/>
    </source>
</evidence>
<keyword evidence="1" id="KW-0805">Transcription regulation</keyword>
<dbReference type="PANTHER" id="PTHR31744:SF77">
    <property type="entry name" value="PROTEIN FEZ"/>
    <property type="match status" value="1"/>
</dbReference>
<keyword evidence="7" id="KW-1185">Reference proteome</keyword>
<dbReference type="Proteomes" id="UP000436088">
    <property type="component" value="Unassembled WGS sequence"/>
</dbReference>
<comment type="caution">
    <text evidence="6">The sequence shown here is derived from an EMBL/GenBank/DDBJ whole genome shotgun (WGS) entry which is preliminary data.</text>
</comment>
<dbReference type="AlphaFoldDB" id="A0A6A2XYN2"/>
<sequence>MDERTSESDKMEEIVLPGFRFHPTDEELVGFYLKRKIQQRPLSIELIKQLDIYKYDPWDLPSTGEREWYFYRLRDRKYRNSTSANCVGLKKSLVFYKGRAAKRMKTDWMIYEFRLPSLTDSAPPPKRYLDKCIIPPNDSWAICRIFKKTNSTAQRAVFQSWVSPIPETSSMSDMVSRGSNSNTDVLQTCSAAFSALDFVPYKPINPKAEEKLPQVLPMSNGDLTGLVFAPLHQNSPPAKSAANVTSMLINMSSSMLGDYDRALGNTVVFDGRSQDDCNGGFSSGALPIEMQGNMVINNYHQRDGIRSIGFPLPLPLPMPMLMPSMPWDSSCSCEMGDKIVGYPQRQVESSFRRRLSNYEMSSVELDPTTPRLRVLYSTN</sequence>
<dbReference type="EMBL" id="VEPZ02001568">
    <property type="protein sequence ID" value="KAE8667636.1"/>
    <property type="molecule type" value="Genomic_DNA"/>
</dbReference>
<dbReference type="Pfam" id="PF02365">
    <property type="entry name" value="NAM"/>
    <property type="match status" value="1"/>
</dbReference>
<keyword evidence="2" id="KW-0238">DNA-binding</keyword>
<dbReference type="SUPFAM" id="SSF101941">
    <property type="entry name" value="NAC domain"/>
    <property type="match status" value="1"/>
</dbReference>
<evidence type="ECO:0000256" key="2">
    <source>
        <dbReference type="ARBA" id="ARBA00023125"/>
    </source>
</evidence>
<dbReference type="GO" id="GO:0008233">
    <property type="term" value="F:peptidase activity"/>
    <property type="evidence" value="ECO:0007669"/>
    <property type="project" value="UniProtKB-KW"/>
</dbReference>
<feature type="domain" description="NAC" evidence="5">
    <location>
        <begin position="15"/>
        <end position="148"/>
    </location>
</feature>
<accession>A0A6A2XYN2</accession>
<dbReference type="Gene3D" id="2.170.150.80">
    <property type="entry name" value="NAC domain"/>
    <property type="match status" value="2"/>
</dbReference>
<keyword evidence="3" id="KW-0804">Transcription</keyword>
<evidence type="ECO:0000259" key="5">
    <source>
        <dbReference type="PROSITE" id="PS51005"/>
    </source>
</evidence>
<proteinExistence type="predicted"/>
<name>A0A6A2XYN2_HIBSY</name>
<protein>
    <submittedName>
        <fullName evidence="6">CAAX amino terminal protease family protein isoform 1</fullName>
    </submittedName>
</protein>
<dbReference type="InterPro" id="IPR003441">
    <property type="entry name" value="NAC-dom"/>
</dbReference>
<dbReference type="PANTHER" id="PTHR31744">
    <property type="entry name" value="PROTEIN CUP-SHAPED COTYLEDON 2-RELATED"/>
    <property type="match status" value="1"/>
</dbReference>
<organism evidence="6 7">
    <name type="scientific">Hibiscus syriacus</name>
    <name type="common">Rose of Sharon</name>
    <dbReference type="NCBI Taxonomy" id="106335"/>
    <lineage>
        <taxon>Eukaryota</taxon>
        <taxon>Viridiplantae</taxon>
        <taxon>Streptophyta</taxon>
        <taxon>Embryophyta</taxon>
        <taxon>Tracheophyta</taxon>
        <taxon>Spermatophyta</taxon>
        <taxon>Magnoliopsida</taxon>
        <taxon>eudicotyledons</taxon>
        <taxon>Gunneridae</taxon>
        <taxon>Pentapetalae</taxon>
        <taxon>rosids</taxon>
        <taxon>malvids</taxon>
        <taxon>Malvales</taxon>
        <taxon>Malvaceae</taxon>
        <taxon>Malvoideae</taxon>
        <taxon>Hibiscus</taxon>
    </lineage>
</organism>
<dbReference type="PROSITE" id="PS51005">
    <property type="entry name" value="NAC"/>
    <property type="match status" value="1"/>
</dbReference>
<evidence type="ECO:0000313" key="6">
    <source>
        <dbReference type="EMBL" id="KAE8667636.1"/>
    </source>
</evidence>
<reference evidence="6" key="1">
    <citation type="submission" date="2019-09" db="EMBL/GenBank/DDBJ databases">
        <title>Draft genome information of white flower Hibiscus syriacus.</title>
        <authorList>
            <person name="Kim Y.-M."/>
        </authorList>
    </citation>
    <scope>NUCLEOTIDE SEQUENCE [LARGE SCALE GENOMIC DNA]</scope>
    <source>
        <strain evidence="6">YM2019G1</strain>
    </source>
</reference>
<evidence type="ECO:0000256" key="3">
    <source>
        <dbReference type="ARBA" id="ARBA00023163"/>
    </source>
</evidence>
<keyword evidence="4" id="KW-0539">Nucleus</keyword>
<evidence type="ECO:0000313" key="7">
    <source>
        <dbReference type="Proteomes" id="UP000436088"/>
    </source>
</evidence>
<keyword evidence="6" id="KW-0645">Protease</keyword>
<keyword evidence="6" id="KW-0378">Hydrolase</keyword>
<evidence type="ECO:0000256" key="4">
    <source>
        <dbReference type="ARBA" id="ARBA00023242"/>
    </source>
</evidence>
<gene>
    <name evidence="6" type="ORF">F3Y22_tig00112383pilonHSYRG00136</name>
</gene>